<dbReference type="GO" id="GO:0003924">
    <property type="term" value="F:GTPase activity"/>
    <property type="evidence" value="ECO:0007669"/>
    <property type="project" value="InterPro"/>
</dbReference>
<dbReference type="SUPFAM" id="SSF52540">
    <property type="entry name" value="P-loop containing nucleoside triphosphate hydrolases"/>
    <property type="match status" value="1"/>
</dbReference>
<dbReference type="PRINTS" id="PR00449">
    <property type="entry name" value="RASTRNSFRMNG"/>
</dbReference>
<name>A0A0P1B1E5_PLAHL</name>
<dbReference type="SMART" id="SM00173">
    <property type="entry name" value="RAS"/>
    <property type="match status" value="1"/>
</dbReference>
<dbReference type="STRING" id="4781.A0A0P1B1E5"/>
<evidence type="ECO:0000313" key="2">
    <source>
        <dbReference type="EMBL" id="CEG48502.1"/>
    </source>
</evidence>
<dbReference type="Proteomes" id="UP000054928">
    <property type="component" value="Unassembled WGS sequence"/>
</dbReference>
<dbReference type="AlphaFoldDB" id="A0A0P1B1E5"/>
<dbReference type="GeneID" id="36401376"/>
<dbReference type="NCBIfam" id="TIGR00231">
    <property type="entry name" value="small_GTP"/>
    <property type="match status" value="1"/>
</dbReference>
<dbReference type="Pfam" id="PF00071">
    <property type="entry name" value="Ras"/>
    <property type="match status" value="1"/>
</dbReference>
<dbReference type="InterPro" id="IPR005225">
    <property type="entry name" value="Small_GTP-bd"/>
</dbReference>
<dbReference type="PROSITE" id="PS51421">
    <property type="entry name" value="RAS"/>
    <property type="match status" value="1"/>
</dbReference>
<reference evidence="3" key="1">
    <citation type="submission" date="2014-09" db="EMBL/GenBank/DDBJ databases">
        <authorList>
            <person name="Sharma Rahul"/>
            <person name="Thines Marco"/>
        </authorList>
    </citation>
    <scope>NUCLEOTIDE SEQUENCE [LARGE SCALE GENOMIC DNA]</scope>
</reference>
<dbReference type="EMBL" id="CCYD01002939">
    <property type="protein sequence ID" value="CEG48502.1"/>
    <property type="molecule type" value="Genomic_DNA"/>
</dbReference>
<dbReference type="RefSeq" id="XP_024584871.1">
    <property type="nucleotide sequence ID" value="XM_024719587.1"/>
</dbReference>
<dbReference type="InterPro" id="IPR001806">
    <property type="entry name" value="Small_GTPase"/>
</dbReference>
<dbReference type="Gene3D" id="3.40.50.300">
    <property type="entry name" value="P-loop containing nucleotide triphosphate hydrolases"/>
    <property type="match status" value="1"/>
</dbReference>
<dbReference type="OMA" id="FAAAHHM"/>
<dbReference type="PROSITE" id="PS51419">
    <property type="entry name" value="RAB"/>
    <property type="match status" value="1"/>
</dbReference>
<evidence type="ECO:0000313" key="3">
    <source>
        <dbReference type="Proteomes" id="UP000054928"/>
    </source>
</evidence>
<sequence>MADYTQYATPFIKSFFSSIDPLIIFDDVEHLTLHEFLRDFYTRKGLLHKLEDVDALVENYGHQLDFIYAELDKKYGTKFSINPPPVVKSRQTNVVGSSLKFPRNERNSGVGKTSLIFRLQNSEFYEKLMSTIDAEFLTYVAKVDNVDVKAQIWDTAGQERFQATLSTFCNRPVAGALLVFDVGNHESWLDVERWLHKLLNVAEHGLYVTLVGNKCDLANDKRAVESEEARRFADEHHMLYFETSAKTGENVKEVFNDIIAATHRARPTDN</sequence>
<proteinExistence type="predicted"/>
<dbReference type="InterPro" id="IPR027417">
    <property type="entry name" value="P-loop_NTPase"/>
</dbReference>
<dbReference type="SMART" id="SM00174">
    <property type="entry name" value="RHO"/>
    <property type="match status" value="1"/>
</dbReference>
<dbReference type="SMART" id="SM00175">
    <property type="entry name" value="RAB"/>
    <property type="match status" value="1"/>
</dbReference>
<protein>
    <submittedName>
        <fullName evidence="2">Ras-related protein rab-11b</fullName>
    </submittedName>
</protein>
<dbReference type="PANTHER" id="PTHR47978">
    <property type="match status" value="1"/>
</dbReference>
<keyword evidence="1" id="KW-0547">Nucleotide-binding</keyword>
<keyword evidence="3" id="KW-1185">Reference proteome</keyword>
<organism evidence="2 3">
    <name type="scientific">Plasmopara halstedii</name>
    <name type="common">Downy mildew of sunflower</name>
    <dbReference type="NCBI Taxonomy" id="4781"/>
    <lineage>
        <taxon>Eukaryota</taxon>
        <taxon>Sar</taxon>
        <taxon>Stramenopiles</taxon>
        <taxon>Oomycota</taxon>
        <taxon>Peronosporomycetes</taxon>
        <taxon>Peronosporales</taxon>
        <taxon>Peronosporaceae</taxon>
        <taxon>Plasmopara</taxon>
    </lineage>
</organism>
<dbReference type="FunFam" id="3.40.50.300:FF:001447">
    <property type="entry name" value="Ras-related protein Rab-1B"/>
    <property type="match status" value="1"/>
</dbReference>
<dbReference type="CDD" id="cd00154">
    <property type="entry name" value="Rab"/>
    <property type="match status" value="1"/>
</dbReference>
<accession>A0A0P1B1E5</accession>
<dbReference type="GO" id="GO:0005525">
    <property type="term" value="F:GTP binding"/>
    <property type="evidence" value="ECO:0007669"/>
    <property type="project" value="InterPro"/>
</dbReference>
<evidence type="ECO:0000256" key="1">
    <source>
        <dbReference type="ARBA" id="ARBA00022741"/>
    </source>
</evidence>
<dbReference type="PROSITE" id="PS51420">
    <property type="entry name" value="RHO"/>
    <property type="match status" value="1"/>
</dbReference>
<dbReference type="OrthoDB" id="9989112at2759"/>